<dbReference type="EMBL" id="WTXG01000021">
    <property type="protein sequence ID" value="KAI0299752.1"/>
    <property type="molecule type" value="Genomic_DNA"/>
</dbReference>
<keyword evidence="2" id="KW-1185">Reference proteome</keyword>
<proteinExistence type="predicted"/>
<dbReference type="AlphaFoldDB" id="A0AAD4M4W1"/>
<dbReference type="Proteomes" id="UP001203297">
    <property type="component" value="Unassembled WGS sequence"/>
</dbReference>
<protein>
    <submittedName>
        <fullName evidence="1">Uncharacterized protein</fullName>
    </submittedName>
</protein>
<comment type="caution">
    <text evidence="1">The sequence shown here is derived from an EMBL/GenBank/DDBJ whole genome shotgun (WGS) entry which is preliminary data.</text>
</comment>
<accession>A0AAD4M4W1</accession>
<name>A0AAD4M4W1_9AGAM</name>
<feature type="non-terminal residue" evidence="1">
    <location>
        <position position="1"/>
    </location>
</feature>
<sequence length="88" mass="9768">LDIGTLEINAEFSVRLPVLAAIRLAEVRGNLRDGVKVSFDISVLKGDARFYVSGGWLWVDLSARVFMAIHGPLKVKLIPLPCAFFHFL</sequence>
<organism evidence="1 2">
    <name type="scientific">Multifurca ochricompacta</name>
    <dbReference type="NCBI Taxonomy" id="376703"/>
    <lineage>
        <taxon>Eukaryota</taxon>
        <taxon>Fungi</taxon>
        <taxon>Dikarya</taxon>
        <taxon>Basidiomycota</taxon>
        <taxon>Agaricomycotina</taxon>
        <taxon>Agaricomycetes</taxon>
        <taxon>Russulales</taxon>
        <taxon>Russulaceae</taxon>
        <taxon>Multifurca</taxon>
    </lineage>
</organism>
<reference evidence="1" key="1">
    <citation type="journal article" date="2022" name="New Phytol.">
        <title>Evolutionary transition to the ectomycorrhizal habit in the genomes of a hyperdiverse lineage of mushroom-forming fungi.</title>
        <authorList>
            <person name="Looney B."/>
            <person name="Miyauchi S."/>
            <person name="Morin E."/>
            <person name="Drula E."/>
            <person name="Courty P.E."/>
            <person name="Kohler A."/>
            <person name="Kuo A."/>
            <person name="LaButti K."/>
            <person name="Pangilinan J."/>
            <person name="Lipzen A."/>
            <person name="Riley R."/>
            <person name="Andreopoulos W."/>
            <person name="He G."/>
            <person name="Johnson J."/>
            <person name="Nolan M."/>
            <person name="Tritt A."/>
            <person name="Barry K.W."/>
            <person name="Grigoriev I.V."/>
            <person name="Nagy L.G."/>
            <person name="Hibbett D."/>
            <person name="Henrissat B."/>
            <person name="Matheny P.B."/>
            <person name="Labbe J."/>
            <person name="Martin F.M."/>
        </authorList>
    </citation>
    <scope>NUCLEOTIDE SEQUENCE</scope>
    <source>
        <strain evidence="1">BPL690</strain>
    </source>
</reference>
<gene>
    <name evidence="1" type="ORF">B0F90DRAFT_1630700</name>
</gene>
<evidence type="ECO:0000313" key="1">
    <source>
        <dbReference type="EMBL" id="KAI0299752.1"/>
    </source>
</evidence>
<evidence type="ECO:0000313" key="2">
    <source>
        <dbReference type="Proteomes" id="UP001203297"/>
    </source>
</evidence>